<dbReference type="OrthoDB" id="432528at2759"/>
<gene>
    <name evidence="2" type="ORF">K443DRAFT_682724</name>
</gene>
<protein>
    <submittedName>
        <fullName evidence="2">Uncharacterized protein</fullName>
    </submittedName>
</protein>
<feature type="compositionally biased region" description="Low complexity" evidence="1">
    <location>
        <begin position="217"/>
        <end position="232"/>
    </location>
</feature>
<dbReference type="EMBL" id="KN838741">
    <property type="protein sequence ID" value="KIJ95853.1"/>
    <property type="molecule type" value="Genomic_DNA"/>
</dbReference>
<evidence type="ECO:0000313" key="3">
    <source>
        <dbReference type="Proteomes" id="UP000054477"/>
    </source>
</evidence>
<dbReference type="SUPFAM" id="SSF50965">
    <property type="entry name" value="Galactose oxidase, central domain"/>
    <property type="match status" value="1"/>
</dbReference>
<organism evidence="2 3">
    <name type="scientific">Laccaria amethystina LaAM-08-1</name>
    <dbReference type="NCBI Taxonomy" id="1095629"/>
    <lineage>
        <taxon>Eukaryota</taxon>
        <taxon>Fungi</taxon>
        <taxon>Dikarya</taxon>
        <taxon>Basidiomycota</taxon>
        <taxon>Agaricomycotina</taxon>
        <taxon>Agaricomycetes</taxon>
        <taxon>Agaricomycetidae</taxon>
        <taxon>Agaricales</taxon>
        <taxon>Agaricineae</taxon>
        <taxon>Hydnangiaceae</taxon>
        <taxon>Laccaria</taxon>
    </lineage>
</organism>
<reference evidence="2 3" key="1">
    <citation type="submission" date="2014-04" db="EMBL/GenBank/DDBJ databases">
        <authorList>
            <consortium name="DOE Joint Genome Institute"/>
            <person name="Kuo A."/>
            <person name="Kohler A."/>
            <person name="Nagy L.G."/>
            <person name="Floudas D."/>
            <person name="Copeland A."/>
            <person name="Barry K.W."/>
            <person name="Cichocki N."/>
            <person name="Veneault-Fourrey C."/>
            <person name="LaButti K."/>
            <person name="Lindquist E.A."/>
            <person name="Lipzen A."/>
            <person name="Lundell T."/>
            <person name="Morin E."/>
            <person name="Murat C."/>
            <person name="Sun H."/>
            <person name="Tunlid A."/>
            <person name="Henrissat B."/>
            <person name="Grigoriev I.V."/>
            <person name="Hibbett D.S."/>
            <person name="Martin F."/>
            <person name="Nordberg H.P."/>
            <person name="Cantor M.N."/>
            <person name="Hua S.X."/>
        </authorList>
    </citation>
    <scope>NUCLEOTIDE SEQUENCE [LARGE SCALE GENOMIC DNA]</scope>
    <source>
        <strain evidence="2 3">LaAM-08-1</strain>
    </source>
</reference>
<dbReference type="InterPro" id="IPR015915">
    <property type="entry name" value="Kelch-typ_b-propeller"/>
</dbReference>
<name>A0A0C9X3N9_9AGAR</name>
<dbReference type="InterPro" id="IPR011043">
    <property type="entry name" value="Gal_Oxase/kelch_b-propeller"/>
</dbReference>
<sequence length="268" mass="31081">MSLNWNMIVYENKEHLFTGRKVIDHFDLVTEKWGKTPTTFMPMADNLRVGVTGGWPYRGLVLSDADRLQETALFGGCHRDTNLGINLLTELDLKTRKWRRLSGYALRLKDGDYSCPELRKNTLRNEPHGRQETFCFRDMWSWDLREEKWRLERVAGNYPCSRTEMGFTYNEKLDKAVVFGGYSPSMTTVYSEKSISFQFAYLAYTFMYESPESKRQPSTPYPSSISSSTSIPCRPDVESKPFGDVWELRLGVPGGHFDAVDLEEEMRR</sequence>
<evidence type="ECO:0000313" key="2">
    <source>
        <dbReference type="EMBL" id="KIJ95853.1"/>
    </source>
</evidence>
<dbReference type="Proteomes" id="UP000054477">
    <property type="component" value="Unassembled WGS sequence"/>
</dbReference>
<dbReference type="Gene3D" id="2.120.10.80">
    <property type="entry name" value="Kelch-type beta propeller"/>
    <property type="match status" value="1"/>
</dbReference>
<dbReference type="AlphaFoldDB" id="A0A0C9X3N9"/>
<dbReference type="HOGENOM" id="CLU_1038530_0_0_1"/>
<reference evidence="3" key="2">
    <citation type="submission" date="2015-01" db="EMBL/GenBank/DDBJ databases">
        <title>Evolutionary Origins and Diversification of the Mycorrhizal Mutualists.</title>
        <authorList>
            <consortium name="DOE Joint Genome Institute"/>
            <consortium name="Mycorrhizal Genomics Consortium"/>
            <person name="Kohler A."/>
            <person name="Kuo A."/>
            <person name="Nagy L.G."/>
            <person name="Floudas D."/>
            <person name="Copeland A."/>
            <person name="Barry K.W."/>
            <person name="Cichocki N."/>
            <person name="Veneault-Fourrey C."/>
            <person name="LaButti K."/>
            <person name="Lindquist E.A."/>
            <person name="Lipzen A."/>
            <person name="Lundell T."/>
            <person name="Morin E."/>
            <person name="Murat C."/>
            <person name="Riley R."/>
            <person name="Ohm R."/>
            <person name="Sun H."/>
            <person name="Tunlid A."/>
            <person name="Henrissat B."/>
            <person name="Grigoriev I.V."/>
            <person name="Hibbett D.S."/>
            <person name="Martin F."/>
        </authorList>
    </citation>
    <scope>NUCLEOTIDE SEQUENCE [LARGE SCALE GENOMIC DNA]</scope>
    <source>
        <strain evidence="3">LaAM-08-1</strain>
    </source>
</reference>
<keyword evidence="3" id="KW-1185">Reference proteome</keyword>
<accession>A0A0C9X3N9</accession>
<proteinExistence type="predicted"/>
<evidence type="ECO:0000256" key="1">
    <source>
        <dbReference type="SAM" id="MobiDB-lite"/>
    </source>
</evidence>
<feature type="region of interest" description="Disordered" evidence="1">
    <location>
        <begin position="212"/>
        <end position="236"/>
    </location>
</feature>